<dbReference type="Pfam" id="PF13087">
    <property type="entry name" value="AAA_12"/>
    <property type="match status" value="1"/>
</dbReference>
<evidence type="ECO:0000256" key="5">
    <source>
        <dbReference type="ARBA" id="ARBA00022840"/>
    </source>
</evidence>
<evidence type="ECO:0000313" key="9">
    <source>
        <dbReference type="EMBL" id="QOS39635.1"/>
    </source>
</evidence>
<organism evidence="9 10">
    <name type="scientific">Treponema rectale</name>
    <dbReference type="NCBI Taxonomy" id="744512"/>
    <lineage>
        <taxon>Bacteria</taxon>
        <taxon>Pseudomonadati</taxon>
        <taxon>Spirochaetota</taxon>
        <taxon>Spirochaetia</taxon>
        <taxon>Spirochaetales</taxon>
        <taxon>Treponemataceae</taxon>
        <taxon>Treponema</taxon>
    </lineage>
</organism>
<dbReference type="InterPro" id="IPR027417">
    <property type="entry name" value="P-loop_NTPase"/>
</dbReference>
<keyword evidence="4" id="KW-0347">Helicase</keyword>
<dbReference type="InterPro" id="IPR047187">
    <property type="entry name" value="SF1_C_Upf1"/>
</dbReference>
<reference evidence="9 10" key="1">
    <citation type="submission" date="2018-08" db="EMBL/GenBank/DDBJ databases">
        <title>The first complete genome of Treponema rectale (CHPAT), a commensal spirochete of the bovine rectum.</title>
        <authorList>
            <person name="Staton G.J."/>
            <person name="Clegg S.R."/>
            <person name="Carter S.D."/>
            <person name="Radford A.D."/>
            <person name="Darby A."/>
            <person name="Hall N."/>
            <person name="Birtles R.J."/>
            <person name="Evans N.J."/>
        </authorList>
    </citation>
    <scope>NUCLEOTIDE SEQUENCE [LARGE SCALE GENOMIC DNA]</scope>
    <source>
        <strain evidence="9 10">CHPA</strain>
    </source>
</reference>
<evidence type="ECO:0000256" key="4">
    <source>
        <dbReference type="ARBA" id="ARBA00022806"/>
    </source>
</evidence>
<name>A0A7M1XKU7_9SPIR</name>
<evidence type="ECO:0000256" key="1">
    <source>
        <dbReference type="ARBA" id="ARBA00007913"/>
    </source>
</evidence>
<dbReference type="InterPro" id="IPR041677">
    <property type="entry name" value="DNA2/NAM7_AAA_11"/>
</dbReference>
<evidence type="ECO:0000256" key="6">
    <source>
        <dbReference type="SAM" id="Coils"/>
    </source>
</evidence>
<keyword evidence="5" id="KW-0067">ATP-binding</keyword>
<dbReference type="PANTHER" id="PTHR43788:SF8">
    <property type="entry name" value="DNA-BINDING PROTEIN SMUBP-2"/>
    <property type="match status" value="1"/>
</dbReference>
<feature type="coiled-coil region" evidence="6">
    <location>
        <begin position="101"/>
        <end position="162"/>
    </location>
</feature>
<comment type="similarity">
    <text evidence="1">Belongs to the DNA2/NAM7 helicase family.</text>
</comment>
<keyword evidence="6" id="KW-0175">Coiled coil</keyword>
<dbReference type="KEGG" id="trc:DYE49_03835"/>
<dbReference type="Gene3D" id="3.40.50.300">
    <property type="entry name" value="P-loop containing nucleotide triphosphate hydrolases"/>
    <property type="match status" value="2"/>
</dbReference>
<dbReference type="GO" id="GO:0005524">
    <property type="term" value="F:ATP binding"/>
    <property type="evidence" value="ECO:0007669"/>
    <property type="project" value="UniProtKB-KW"/>
</dbReference>
<dbReference type="Proteomes" id="UP000593591">
    <property type="component" value="Chromosome"/>
</dbReference>
<dbReference type="AlphaFoldDB" id="A0A7M1XKU7"/>
<dbReference type="CDD" id="cd18808">
    <property type="entry name" value="SF1_C_Upf1"/>
    <property type="match status" value="1"/>
</dbReference>
<dbReference type="InterPro" id="IPR050534">
    <property type="entry name" value="Coronavir_polyprotein_1ab"/>
</dbReference>
<sequence>MLVLYNAMKNPVTYVQGPPGTGKTQTLFNVVISCYFNQRTTLITTMNNKPVDDIIKKIQFTSKYGDIPFPFLRLGNMDVVKKATLRIREIYETDFYGKPNMEKIEQIKANTRDKNAKLSQMLTNYEKRKSLIQQEEFFQKIRESTTDNNSRLNAAIEELSKEIKEIPLVSDDQIMSLFQPASEDSRYIQYLYFSSLAHLLKLRNPEYSRLKEIVYIDDDNERASEFTKWTRIDENMKLLSDAFPIIFSTNISSHNLGSGDFTFDTVIMDEAGQCNLALSLIPISKAKSLLLVGDEDQLQPVVVLLASTNKKLMEKYKISDHYNYCQASIISAMKNEDKVSKKITLRYHYRCAKNIIGFSNRFFYDDKLIIPPSQENGYLKFFDCKNNARTELSNQALEEATGIVEYLKKYGVEDTVVITPFVNQATLINELLAKEHIKNIKAATIHSVQGNEAKTVLLSAAISPRSAKRTLNWLNSHKEIVNVAISRAKKNFILFGDKESFTRLSTDKDSIWNQLIRYTESQGNIEVIKPLPNMNIGYSNGSINEEEFFKTLSHIASIHNAIKVERNILLKDVFPDDKELQNRKLEFDSIISIKKSMFSGYVRTFAFEFQGGEHIFDESRASCDKEKELICQKHGIQFFAIPNSYAKEYTFFIALLKKYAHEAMSEGEQLSLF</sequence>
<evidence type="ECO:0000259" key="8">
    <source>
        <dbReference type="Pfam" id="PF13087"/>
    </source>
</evidence>
<keyword evidence="2" id="KW-0547">Nucleotide-binding</keyword>
<gene>
    <name evidence="9" type="ORF">DYE49_03835</name>
</gene>
<accession>A0A7M1XKU7</accession>
<dbReference type="InterPro" id="IPR041679">
    <property type="entry name" value="DNA2/NAM7-like_C"/>
</dbReference>
<evidence type="ECO:0008006" key="11">
    <source>
        <dbReference type="Google" id="ProtNLM"/>
    </source>
</evidence>
<evidence type="ECO:0000259" key="7">
    <source>
        <dbReference type="Pfam" id="PF13086"/>
    </source>
</evidence>
<dbReference type="EMBL" id="CP031517">
    <property type="protein sequence ID" value="QOS39635.1"/>
    <property type="molecule type" value="Genomic_DNA"/>
</dbReference>
<dbReference type="GO" id="GO:0016787">
    <property type="term" value="F:hydrolase activity"/>
    <property type="evidence" value="ECO:0007669"/>
    <property type="project" value="UniProtKB-KW"/>
</dbReference>
<feature type="domain" description="DNA2/NAM7 helicase-like C-terminal" evidence="8">
    <location>
        <begin position="337"/>
        <end position="498"/>
    </location>
</feature>
<dbReference type="GO" id="GO:0043139">
    <property type="term" value="F:5'-3' DNA helicase activity"/>
    <property type="evidence" value="ECO:0007669"/>
    <property type="project" value="TreeGrafter"/>
</dbReference>
<dbReference type="PANTHER" id="PTHR43788">
    <property type="entry name" value="DNA2/NAM7 HELICASE FAMILY MEMBER"/>
    <property type="match status" value="1"/>
</dbReference>
<dbReference type="Pfam" id="PF13086">
    <property type="entry name" value="AAA_11"/>
    <property type="match status" value="1"/>
</dbReference>
<dbReference type="SUPFAM" id="SSF52540">
    <property type="entry name" value="P-loop containing nucleoside triphosphate hydrolases"/>
    <property type="match status" value="1"/>
</dbReference>
<keyword evidence="3" id="KW-0378">Hydrolase</keyword>
<proteinExistence type="inferred from homology"/>
<protein>
    <recommendedName>
        <fullName evidence="11">DNA helicase</fullName>
    </recommendedName>
</protein>
<evidence type="ECO:0000256" key="2">
    <source>
        <dbReference type="ARBA" id="ARBA00022741"/>
    </source>
</evidence>
<evidence type="ECO:0000313" key="10">
    <source>
        <dbReference type="Proteomes" id="UP000593591"/>
    </source>
</evidence>
<evidence type="ECO:0000256" key="3">
    <source>
        <dbReference type="ARBA" id="ARBA00022801"/>
    </source>
</evidence>
<feature type="domain" description="DNA2/NAM7 helicase helicase" evidence="7">
    <location>
        <begin position="9"/>
        <end position="303"/>
    </location>
</feature>